<keyword evidence="2" id="KW-0732">Signal</keyword>
<dbReference type="Proteomes" id="UP001519460">
    <property type="component" value="Unassembled WGS sequence"/>
</dbReference>
<accession>A0ABD0L7H5</accession>
<comment type="caution">
    <text evidence="3">The sequence shown here is derived from an EMBL/GenBank/DDBJ whole genome shotgun (WGS) entry which is preliminary data.</text>
</comment>
<dbReference type="AlphaFoldDB" id="A0ABD0L7H5"/>
<reference evidence="3 4" key="1">
    <citation type="journal article" date="2023" name="Sci. Data">
        <title>Genome assembly of the Korean intertidal mud-creeper Batillaria attramentaria.</title>
        <authorList>
            <person name="Patra A.K."/>
            <person name="Ho P.T."/>
            <person name="Jun S."/>
            <person name="Lee S.J."/>
            <person name="Kim Y."/>
            <person name="Won Y.J."/>
        </authorList>
    </citation>
    <scope>NUCLEOTIDE SEQUENCE [LARGE SCALE GENOMIC DNA]</scope>
    <source>
        <strain evidence="3">Wonlab-2016</strain>
    </source>
</reference>
<evidence type="ECO:0000313" key="4">
    <source>
        <dbReference type="Proteomes" id="UP001519460"/>
    </source>
</evidence>
<name>A0ABD0L7H5_9CAEN</name>
<feature type="region of interest" description="Disordered" evidence="1">
    <location>
        <begin position="264"/>
        <end position="283"/>
    </location>
</feature>
<keyword evidence="4" id="KW-1185">Reference proteome</keyword>
<feature type="compositionally biased region" description="Polar residues" evidence="1">
    <location>
        <begin position="268"/>
        <end position="283"/>
    </location>
</feature>
<evidence type="ECO:0000256" key="2">
    <source>
        <dbReference type="SAM" id="SignalP"/>
    </source>
</evidence>
<feature type="signal peptide" evidence="2">
    <location>
        <begin position="1"/>
        <end position="25"/>
    </location>
</feature>
<gene>
    <name evidence="3" type="ORF">BaRGS_00013649</name>
</gene>
<feature type="chain" id="PRO_5044768720" evidence="2">
    <location>
        <begin position="26"/>
        <end position="283"/>
    </location>
</feature>
<organism evidence="3 4">
    <name type="scientific">Batillaria attramentaria</name>
    <dbReference type="NCBI Taxonomy" id="370345"/>
    <lineage>
        <taxon>Eukaryota</taxon>
        <taxon>Metazoa</taxon>
        <taxon>Spiralia</taxon>
        <taxon>Lophotrochozoa</taxon>
        <taxon>Mollusca</taxon>
        <taxon>Gastropoda</taxon>
        <taxon>Caenogastropoda</taxon>
        <taxon>Sorbeoconcha</taxon>
        <taxon>Cerithioidea</taxon>
        <taxon>Batillariidae</taxon>
        <taxon>Batillaria</taxon>
    </lineage>
</organism>
<sequence>MQTRQFISFSLLLYLHLFLLHGTRGVDPQQPQINANDWKNIVHNMVHNLYIQREPGHTQFGFIVLGNLPTPTSITLRRTAPNHSVVFDNASADQRQPDTRSPLIDVPTNLFYKSPSNRNQYVNYVVAAPVAQRSPSGMSRKIHSEETLLGELQILKMMYNRTYGLQPDFVLLYSWIMPCCDPDFNQARGCTGRILTEKNKAANAGLTWIVAHTTDGCPPDWVKSRVGLPYMTRRGNEQNRQWMMQNGITVFRIGCRHNYPETGPINAGQGQLRNQLHNPINGG</sequence>
<evidence type="ECO:0000313" key="3">
    <source>
        <dbReference type="EMBL" id="KAK7495009.1"/>
    </source>
</evidence>
<dbReference type="EMBL" id="JACVVK020000078">
    <property type="protein sequence ID" value="KAK7495009.1"/>
    <property type="molecule type" value="Genomic_DNA"/>
</dbReference>
<protein>
    <submittedName>
        <fullName evidence="3">Uncharacterized protein</fullName>
    </submittedName>
</protein>
<evidence type="ECO:0000256" key="1">
    <source>
        <dbReference type="SAM" id="MobiDB-lite"/>
    </source>
</evidence>
<proteinExistence type="predicted"/>